<dbReference type="Pfam" id="PF23782">
    <property type="entry name" value="Tsg_N"/>
    <property type="match status" value="1"/>
</dbReference>
<comment type="similarity">
    <text evidence="2">Belongs to the twisted gastrulation protein family.</text>
</comment>
<feature type="domain" description="Tsg C-terminal" evidence="8">
    <location>
        <begin position="85"/>
        <end position="206"/>
    </location>
</feature>
<dbReference type="PANTHER" id="PTHR12312:SF16">
    <property type="entry name" value="TWISTED GASTRULATION PROTEIN HOMOLOG 1-A-RELATED"/>
    <property type="match status" value="1"/>
</dbReference>
<comment type="subcellular location">
    <subcellularLocation>
        <location evidence="1">Secreted</location>
    </subcellularLocation>
</comment>
<dbReference type="AlphaFoldDB" id="A0A0D3S0I7"/>
<dbReference type="EMBL" id="KP133096">
    <property type="protein sequence ID" value="AJS19020.1"/>
    <property type="molecule type" value="mRNA"/>
</dbReference>
<dbReference type="Pfam" id="PF04668">
    <property type="entry name" value="Tsg"/>
    <property type="match status" value="1"/>
</dbReference>
<dbReference type="GO" id="GO:0005615">
    <property type="term" value="C:extracellular space"/>
    <property type="evidence" value="ECO:0007669"/>
    <property type="project" value="TreeGrafter"/>
</dbReference>
<feature type="signal peptide" evidence="7">
    <location>
        <begin position="1"/>
        <end position="24"/>
    </location>
</feature>
<protein>
    <submittedName>
        <fullName evidence="10">Twisted gastrulation</fullName>
    </submittedName>
</protein>
<reference evidence="10" key="1">
    <citation type="journal article" date="2015" name="Biol. Open">
        <title>Nodal signaling is required for mesodermal and ventral but not for dorsal fates in the indirect developing hemichordate, Ptychodera flava.</title>
        <authorList>
            <person name="Rottinger E."/>
            <person name="DuBuc T.Q."/>
            <person name="Amiel A.R."/>
            <person name="Martindale M.Q."/>
        </authorList>
    </citation>
    <scope>NUCLEOTIDE SEQUENCE</scope>
</reference>
<evidence type="ECO:0000256" key="1">
    <source>
        <dbReference type="ARBA" id="ARBA00004613"/>
    </source>
</evidence>
<dbReference type="InterPro" id="IPR057635">
    <property type="entry name" value="Tsg_N"/>
</dbReference>
<sequence length="206" mass="23205">MKNYLYPLLVTAVAVCYAIYLVHACNEALCASDVSRCQLMESCNCKLHNYTCSANCSRCLGSLWTECCDCVGLCKPKNHSHKTYASKSSVEDLREMAIPSLFDALTEDGFNDYAERWKVVRISHIHETIQSYKPYTKEEELLMNSTLGGTCTVVYLHQCLSMDKCELTCISMGASAYRWFHTNCCECIGHTCISYGRNEPMCAKCP</sequence>
<proteinExistence type="evidence at transcript level"/>
<evidence type="ECO:0000256" key="5">
    <source>
        <dbReference type="ARBA" id="ARBA00022729"/>
    </source>
</evidence>
<gene>
    <name evidence="10" type="primary">tsg</name>
</gene>
<feature type="chain" id="PRO_5002266373" evidence="7">
    <location>
        <begin position="25"/>
        <end position="206"/>
    </location>
</feature>
<feature type="domain" description="Tsg N-terminal" evidence="9">
    <location>
        <begin position="24"/>
        <end position="80"/>
    </location>
</feature>
<accession>A0A0D3S0I7</accession>
<keyword evidence="5 7" id="KW-0732">Signal</keyword>
<evidence type="ECO:0000259" key="8">
    <source>
        <dbReference type="Pfam" id="PF04668"/>
    </source>
</evidence>
<evidence type="ECO:0000259" key="9">
    <source>
        <dbReference type="Pfam" id="PF23782"/>
    </source>
</evidence>
<dbReference type="GO" id="GO:0030510">
    <property type="term" value="P:regulation of BMP signaling pathway"/>
    <property type="evidence" value="ECO:0007669"/>
    <property type="project" value="TreeGrafter"/>
</dbReference>
<evidence type="ECO:0000256" key="6">
    <source>
        <dbReference type="ARBA" id="ARBA00023180"/>
    </source>
</evidence>
<keyword evidence="3" id="KW-0217">Developmental protein</keyword>
<dbReference type="PANTHER" id="PTHR12312">
    <property type="entry name" value="TWISTED GASTRULATION PROTEIN HOMOLOG 1-A-RELATED"/>
    <property type="match status" value="1"/>
</dbReference>
<evidence type="ECO:0000256" key="4">
    <source>
        <dbReference type="ARBA" id="ARBA00022525"/>
    </source>
</evidence>
<evidence type="ECO:0000256" key="7">
    <source>
        <dbReference type="SAM" id="SignalP"/>
    </source>
</evidence>
<evidence type="ECO:0000256" key="2">
    <source>
        <dbReference type="ARBA" id="ARBA00010047"/>
    </source>
</evidence>
<name>A0A0D3S0I7_PTYFL</name>
<organism evidence="10">
    <name type="scientific">Ptychodera flava</name>
    <name type="common">Acorn worm</name>
    <dbReference type="NCBI Taxonomy" id="63121"/>
    <lineage>
        <taxon>Eukaryota</taxon>
        <taxon>Metazoa</taxon>
        <taxon>Hemichordata</taxon>
        <taxon>Enteropneusta</taxon>
        <taxon>Ptychoderidae</taxon>
        <taxon>Ptychodera</taxon>
    </lineage>
</organism>
<evidence type="ECO:0000313" key="10">
    <source>
        <dbReference type="EMBL" id="AJS19020.1"/>
    </source>
</evidence>
<keyword evidence="6" id="KW-0325">Glycoprotein</keyword>
<keyword evidence="4" id="KW-0964">Secreted</keyword>
<evidence type="ECO:0000256" key="3">
    <source>
        <dbReference type="ARBA" id="ARBA00022473"/>
    </source>
</evidence>
<dbReference type="InterPro" id="IPR006761">
    <property type="entry name" value="Tsg"/>
</dbReference>
<dbReference type="InterPro" id="IPR057726">
    <property type="entry name" value="Tsg_C"/>
</dbReference>